<feature type="binding site" evidence="10">
    <location>
        <position position="18"/>
    </location>
    <ligand>
        <name>Ca(2+)</name>
        <dbReference type="ChEBI" id="CHEBI:29108"/>
        <label>1</label>
    </ligand>
</feature>
<keyword evidence="8" id="KW-0408">Iron</keyword>
<evidence type="ECO:0000256" key="3">
    <source>
        <dbReference type="ARBA" id="ARBA00012313"/>
    </source>
</evidence>
<dbReference type="InterPro" id="IPR002016">
    <property type="entry name" value="Haem_peroxidase"/>
</dbReference>
<evidence type="ECO:0000256" key="11">
    <source>
        <dbReference type="PIRSR" id="PIRSR600823-4"/>
    </source>
</evidence>
<dbReference type="GO" id="GO:0046872">
    <property type="term" value="F:metal ion binding"/>
    <property type="evidence" value="ECO:0007669"/>
    <property type="project" value="UniProtKB-KW"/>
</dbReference>
<dbReference type="PRINTS" id="PR00461">
    <property type="entry name" value="PLPEROXIDASE"/>
</dbReference>
<dbReference type="AlphaFoldDB" id="A0A9W7M6I7"/>
<name>A0A9W7M6I7_HIBTR</name>
<feature type="active site" description="Proton acceptor" evidence="9">
    <location>
        <position position="14"/>
    </location>
</feature>
<dbReference type="Pfam" id="PF00141">
    <property type="entry name" value="peroxidase"/>
    <property type="match status" value="1"/>
</dbReference>
<evidence type="ECO:0000256" key="9">
    <source>
        <dbReference type="PIRSR" id="PIRSR600823-1"/>
    </source>
</evidence>
<dbReference type="EMBL" id="BSYR01000023">
    <property type="protein sequence ID" value="GMI89838.1"/>
    <property type="molecule type" value="Genomic_DNA"/>
</dbReference>
<feature type="disulfide bond" evidence="12">
    <location>
        <begin position="16"/>
        <end position="21"/>
    </location>
</feature>
<evidence type="ECO:0000313" key="16">
    <source>
        <dbReference type="Proteomes" id="UP001165190"/>
    </source>
</evidence>
<comment type="catalytic activity">
    <reaction evidence="1">
        <text>2 a phenolic donor + H2O2 = 2 a phenolic radical donor + 2 H2O</text>
        <dbReference type="Rhea" id="RHEA:56136"/>
        <dbReference type="ChEBI" id="CHEBI:15377"/>
        <dbReference type="ChEBI" id="CHEBI:16240"/>
        <dbReference type="ChEBI" id="CHEBI:139520"/>
        <dbReference type="ChEBI" id="CHEBI:139521"/>
        <dbReference type="EC" id="1.11.1.7"/>
    </reaction>
</comment>
<keyword evidence="16" id="KW-1185">Reference proteome</keyword>
<evidence type="ECO:0000256" key="7">
    <source>
        <dbReference type="ARBA" id="ARBA00023002"/>
    </source>
</evidence>
<sequence length="67" mass="7295">MDFVLLHVQRLHFHGCFVQGCHNMVFISGSYAERSALSNLGLRGFKVIDDANAQPESLCPGVASCAE</sequence>
<dbReference type="GO" id="GO:0006979">
    <property type="term" value="P:response to oxidative stress"/>
    <property type="evidence" value="ECO:0007669"/>
    <property type="project" value="InterPro"/>
</dbReference>
<dbReference type="GO" id="GO:0140825">
    <property type="term" value="F:lactoperoxidase activity"/>
    <property type="evidence" value="ECO:0007669"/>
    <property type="project" value="UniProtKB-EC"/>
</dbReference>
<evidence type="ECO:0000256" key="4">
    <source>
        <dbReference type="ARBA" id="ARBA00022559"/>
    </source>
</evidence>
<evidence type="ECO:0000256" key="6">
    <source>
        <dbReference type="ARBA" id="ARBA00022723"/>
    </source>
</evidence>
<feature type="binding site" evidence="10">
    <location>
        <position position="33"/>
    </location>
    <ligand>
        <name>Ca(2+)</name>
        <dbReference type="ChEBI" id="CHEBI:29108"/>
        <label>1</label>
    </ligand>
</feature>
<dbReference type="InterPro" id="IPR010255">
    <property type="entry name" value="Haem_peroxidase_sf"/>
</dbReference>
<keyword evidence="10" id="KW-0106">Calcium</keyword>
<comment type="caution">
    <text evidence="15">The sequence shown here is derived from an EMBL/GenBank/DDBJ whole genome shotgun (WGS) entry which is preliminary data.</text>
</comment>
<dbReference type="GO" id="GO:0020037">
    <property type="term" value="F:heme binding"/>
    <property type="evidence" value="ECO:0007669"/>
    <property type="project" value="InterPro"/>
</dbReference>
<evidence type="ECO:0000256" key="1">
    <source>
        <dbReference type="ARBA" id="ARBA00000189"/>
    </source>
</evidence>
<keyword evidence="12" id="KW-1015">Disulfide bond</keyword>
<proteinExistence type="inferred from homology"/>
<evidence type="ECO:0000256" key="12">
    <source>
        <dbReference type="PIRSR" id="PIRSR600823-5"/>
    </source>
</evidence>
<evidence type="ECO:0000256" key="8">
    <source>
        <dbReference type="ARBA" id="ARBA00023004"/>
    </source>
</evidence>
<comment type="cofactor">
    <cofactor evidence="10">
        <name>Ca(2+)</name>
        <dbReference type="ChEBI" id="CHEBI:29108"/>
    </cofactor>
    <text evidence="10">Binds 2 calcium ions per subunit.</text>
</comment>
<dbReference type="EC" id="1.11.1.7" evidence="3"/>
<keyword evidence="6 10" id="KW-0479">Metal-binding</keyword>
<reference evidence="15" key="1">
    <citation type="submission" date="2023-05" db="EMBL/GenBank/DDBJ databases">
        <title>Genome and transcriptome analyses reveal genes involved in the formation of fine ridges on petal epidermal cells in Hibiscus trionum.</title>
        <authorList>
            <person name="Koshimizu S."/>
            <person name="Masuda S."/>
            <person name="Ishii T."/>
            <person name="Shirasu K."/>
            <person name="Hoshino A."/>
            <person name="Arita M."/>
        </authorList>
    </citation>
    <scope>NUCLEOTIDE SEQUENCE</scope>
    <source>
        <strain evidence="15">Hamamatsu line</strain>
    </source>
</reference>
<feature type="site" description="Transition state stabilizer" evidence="11">
    <location>
        <position position="10"/>
    </location>
</feature>
<evidence type="ECO:0000259" key="14">
    <source>
        <dbReference type="PROSITE" id="PS50873"/>
    </source>
</evidence>
<dbReference type="Gene3D" id="1.10.520.10">
    <property type="match status" value="1"/>
</dbReference>
<keyword evidence="7" id="KW-0560">Oxidoreductase</keyword>
<comment type="similarity">
    <text evidence="13">Belongs to the peroxidase family.</text>
</comment>
<evidence type="ECO:0000256" key="5">
    <source>
        <dbReference type="ARBA" id="ARBA00022617"/>
    </source>
</evidence>
<keyword evidence="5" id="KW-0349">Heme</keyword>
<keyword evidence="4 15" id="KW-0575">Peroxidase</keyword>
<dbReference type="PROSITE" id="PS50873">
    <property type="entry name" value="PEROXIDASE_4"/>
    <property type="match status" value="1"/>
</dbReference>
<evidence type="ECO:0000256" key="2">
    <source>
        <dbReference type="ARBA" id="ARBA00001970"/>
    </source>
</evidence>
<dbReference type="SUPFAM" id="SSF48113">
    <property type="entry name" value="Heme-dependent peroxidases"/>
    <property type="match status" value="1"/>
</dbReference>
<evidence type="ECO:0000256" key="10">
    <source>
        <dbReference type="PIRSR" id="PIRSR600823-3"/>
    </source>
</evidence>
<comment type="cofactor">
    <cofactor evidence="2">
        <name>heme b</name>
        <dbReference type="ChEBI" id="CHEBI:60344"/>
    </cofactor>
</comment>
<evidence type="ECO:0000313" key="15">
    <source>
        <dbReference type="EMBL" id="GMI89838.1"/>
    </source>
</evidence>
<dbReference type="OrthoDB" id="2113341at2759"/>
<dbReference type="PANTHER" id="PTHR31235">
    <property type="entry name" value="PEROXIDASE 25-RELATED"/>
    <property type="match status" value="1"/>
</dbReference>
<accession>A0A9W7M6I7</accession>
<gene>
    <name evidence="15" type="ORF">HRI_002653100</name>
</gene>
<feature type="domain" description="Plant heme peroxidase family profile" evidence="14">
    <location>
        <begin position="10"/>
        <end position="67"/>
    </location>
</feature>
<feature type="binding site" evidence="10">
    <location>
        <position position="20"/>
    </location>
    <ligand>
        <name>Ca(2+)</name>
        <dbReference type="ChEBI" id="CHEBI:29108"/>
        <label>1</label>
    </ligand>
</feature>
<dbReference type="InterPro" id="IPR000823">
    <property type="entry name" value="Peroxidase_pln"/>
</dbReference>
<evidence type="ECO:0000256" key="13">
    <source>
        <dbReference type="RuleBase" id="RU004241"/>
    </source>
</evidence>
<protein>
    <recommendedName>
        <fullName evidence="3">peroxidase</fullName>
        <ecNumber evidence="3">1.11.1.7</ecNumber>
    </recommendedName>
</protein>
<organism evidence="15 16">
    <name type="scientific">Hibiscus trionum</name>
    <name type="common">Flower of an hour</name>
    <dbReference type="NCBI Taxonomy" id="183268"/>
    <lineage>
        <taxon>Eukaryota</taxon>
        <taxon>Viridiplantae</taxon>
        <taxon>Streptophyta</taxon>
        <taxon>Embryophyta</taxon>
        <taxon>Tracheophyta</taxon>
        <taxon>Spermatophyta</taxon>
        <taxon>Magnoliopsida</taxon>
        <taxon>eudicotyledons</taxon>
        <taxon>Gunneridae</taxon>
        <taxon>Pentapetalae</taxon>
        <taxon>rosids</taxon>
        <taxon>malvids</taxon>
        <taxon>Malvales</taxon>
        <taxon>Malvaceae</taxon>
        <taxon>Malvoideae</taxon>
        <taxon>Hibiscus</taxon>
    </lineage>
</organism>
<dbReference type="Proteomes" id="UP001165190">
    <property type="component" value="Unassembled WGS sequence"/>
</dbReference>